<organism evidence="1 2">
    <name type="scientific">Bipolaricaulis sibiricus</name>
    <dbReference type="NCBI Taxonomy" id="2501609"/>
    <lineage>
        <taxon>Bacteria</taxon>
        <taxon>Candidatus Bipolaricaulota</taxon>
        <taxon>Candidatus Bipolaricaulia</taxon>
        <taxon>Candidatus Bipolaricaulales</taxon>
        <taxon>Candidatus Bipolaricaulaceae</taxon>
        <taxon>Candidatus Bipolaricaulis</taxon>
    </lineage>
</organism>
<gene>
    <name evidence="1" type="ORF">BIP78_0625</name>
</gene>
<evidence type="ECO:0000313" key="2">
    <source>
        <dbReference type="Proteomes" id="UP000287233"/>
    </source>
</evidence>
<evidence type="ECO:0000313" key="1">
    <source>
        <dbReference type="EMBL" id="QAA76391.1"/>
    </source>
</evidence>
<dbReference type="Proteomes" id="UP000287233">
    <property type="component" value="Chromosome"/>
</dbReference>
<reference evidence="2" key="1">
    <citation type="submission" date="2018-12" db="EMBL/GenBank/DDBJ databases">
        <title>Complete genome sequence of an uncultured bacterium of the candidate phylum Bipolaricaulota.</title>
        <authorList>
            <person name="Kadnikov V.V."/>
            <person name="Mardanov A.V."/>
            <person name="Beletsky A.V."/>
            <person name="Frank Y.A."/>
            <person name="Karnachuk O.V."/>
            <person name="Ravin N.V."/>
        </authorList>
    </citation>
    <scope>NUCLEOTIDE SEQUENCE [LARGE SCALE GENOMIC DNA]</scope>
</reference>
<accession>A0A410FTW0</accession>
<proteinExistence type="predicted"/>
<name>A0A410FTW0_BIPS1</name>
<dbReference type="EMBL" id="CP034928">
    <property type="protein sequence ID" value="QAA76391.1"/>
    <property type="molecule type" value="Genomic_DNA"/>
</dbReference>
<dbReference type="KEGG" id="bih:BIP78_0625"/>
<dbReference type="AlphaFoldDB" id="A0A410FTW0"/>
<protein>
    <submittedName>
        <fullName evidence="1">Uncharacterized protein</fullName>
    </submittedName>
</protein>
<sequence>MTRERRLSGLQGTDHELRATGSRRAFRVSSVAVPMGPAAGEQGG</sequence>